<feature type="signal peptide" evidence="1">
    <location>
        <begin position="1"/>
        <end position="30"/>
    </location>
</feature>
<keyword evidence="3" id="KW-1185">Reference proteome</keyword>
<gene>
    <name evidence="2" type="ORF">LEUCIP111803_00829</name>
</gene>
<evidence type="ECO:0000256" key="1">
    <source>
        <dbReference type="SAM" id="SignalP"/>
    </source>
</evidence>
<evidence type="ECO:0008006" key="4">
    <source>
        <dbReference type="Google" id="ProtNLM"/>
    </source>
</evidence>
<reference evidence="2" key="1">
    <citation type="submission" date="2021-06" db="EMBL/GenBank/DDBJ databases">
        <authorList>
            <person name="Criscuolo A."/>
        </authorList>
    </citation>
    <scope>NUCLEOTIDE SEQUENCE</scope>
    <source>
        <strain evidence="2">CIP111803</strain>
    </source>
</reference>
<feature type="chain" id="PRO_5037955392" description="Peptidase S55 domain-containing protein" evidence="1">
    <location>
        <begin position="31"/>
        <end position="615"/>
    </location>
</feature>
<organism evidence="2 3">
    <name type="scientific">Leucobacter soli</name>
    <dbReference type="NCBI Taxonomy" id="2812850"/>
    <lineage>
        <taxon>Bacteria</taxon>
        <taxon>Bacillati</taxon>
        <taxon>Actinomycetota</taxon>
        <taxon>Actinomycetes</taxon>
        <taxon>Micrococcales</taxon>
        <taxon>Microbacteriaceae</taxon>
        <taxon>Leucobacter</taxon>
    </lineage>
</organism>
<name>A0A916JY42_9MICO</name>
<dbReference type="PROSITE" id="PS51318">
    <property type="entry name" value="TAT"/>
    <property type="match status" value="1"/>
</dbReference>
<evidence type="ECO:0000313" key="3">
    <source>
        <dbReference type="Proteomes" id="UP000693892"/>
    </source>
</evidence>
<accession>A0A916JY42</accession>
<dbReference type="RefSeq" id="WP_218114452.1">
    <property type="nucleotide sequence ID" value="NZ_CAJVAP010000007.1"/>
</dbReference>
<sequence length="615" mass="63672">MAMNRRPITVLGTGVAAALAASLLAAPAQAAPSADPGLFCDLPGEELAISPIADLVVDEPVTWLSTVSGIAPTEFSGTYLGRLPNALGHDAYGNQRDLLLVELSGPVVDGSGSTLPAGVWAGASGSPVYDEDGALIGAVSYGFSGEADNVAGVTPAAAMKSIGDLPASVQVNAAGRQMVQAATGVSPGRSMTQLQPVKVENGRTGNLFEKTEKRLKQAVKGFKTVGATGRAGGVVGADAEAIPSIVPGGNIAVSYAHGALWDATVGTVTAVCGDQVWAYGHPNTGNSKFKASFHGASAARVVPSAGDSYKLIAEIGAPMGRLTDDRTAGVRGTLGETFPAVKVTTVSKVGGTSSTAVTNVTEKLDIAPVAAVQLGGDALRMLDNAWAGSATVRWSIDYTRANGRTGTLTNTDKYADDMYLPDLVGWGVAEDIAALQYNGFETVTVTGVRITADFSDQVRVARVAGFERKSGTGWKKVPAGSTVQASRGKSYDYRAVLRPAPNADGGTSYLPFTVTVPKSIKKTLKVRLTGATPLFEDGELVIGSDDGAPVRNFDQYVAALDDRSRSDRVTVTRRYTSASGANQVKTSRKTAPTVVDGGQRSFMLQVAVEKSKKRR</sequence>
<comment type="caution">
    <text evidence="2">The sequence shown here is derived from an EMBL/GenBank/DDBJ whole genome shotgun (WGS) entry which is preliminary data.</text>
</comment>
<dbReference type="Proteomes" id="UP000693892">
    <property type="component" value="Unassembled WGS sequence"/>
</dbReference>
<proteinExistence type="predicted"/>
<dbReference type="AlphaFoldDB" id="A0A916JY42"/>
<protein>
    <recommendedName>
        <fullName evidence="4">Peptidase S55 domain-containing protein</fullName>
    </recommendedName>
</protein>
<dbReference type="EMBL" id="CAJVAP010000007">
    <property type="protein sequence ID" value="CAG7605447.1"/>
    <property type="molecule type" value="Genomic_DNA"/>
</dbReference>
<evidence type="ECO:0000313" key="2">
    <source>
        <dbReference type="EMBL" id="CAG7605447.1"/>
    </source>
</evidence>
<keyword evidence="1" id="KW-0732">Signal</keyword>
<dbReference type="InterPro" id="IPR006311">
    <property type="entry name" value="TAT_signal"/>
</dbReference>